<dbReference type="Proteomes" id="UP001165960">
    <property type="component" value="Unassembled WGS sequence"/>
</dbReference>
<sequence length="136" mass="14844">MGVQPINDKGEELVFPSDMASGAKKGPVARGSKGKFNPGPSYLQVTRPKDQEAIHLYFFSIESPQAEAVNTSQDEDTSKNLEITLPIVRQNKLPNGDKVIPTISLMSLKPILVANQDSPPKENKDLKAAPMNMARE</sequence>
<evidence type="ECO:0000313" key="2">
    <source>
        <dbReference type="Proteomes" id="UP001165960"/>
    </source>
</evidence>
<organism evidence="1 2">
    <name type="scientific">Entomophthora muscae</name>
    <dbReference type="NCBI Taxonomy" id="34485"/>
    <lineage>
        <taxon>Eukaryota</taxon>
        <taxon>Fungi</taxon>
        <taxon>Fungi incertae sedis</taxon>
        <taxon>Zoopagomycota</taxon>
        <taxon>Entomophthoromycotina</taxon>
        <taxon>Entomophthoromycetes</taxon>
        <taxon>Entomophthorales</taxon>
        <taxon>Entomophthoraceae</taxon>
        <taxon>Entomophthora</taxon>
    </lineage>
</organism>
<proteinExistence type="predicted"/>
<reference evidence="1" key="1">
    <citation type="submission" date="2022-04" db="EMBL/GenBank/DDBJ databases">
        <title>Genome of the entomopathogenic fungus Entomophthora muscae.</title>
        <authorList>
            <person name="Elya C."/>
            <person name="Lovett B.R."/>
            <person name="Lee E."/>
            <person name="Macias A.M."/>
            <person name="Hajek A.E."/>
            <person name="De Bivort B.L."/>
            <person name="Kasson M.T."/>
            <person name="De Fine Licht H.H."/>
            <person name="Stajich J.E."/>
        </authorList>
    </citation>
    <scope>NUCLEOTIDE SEQUENCE</scope>
    <source>
        <strain evidence="1">Berkeley</strain>
    </source>
</reference>
<accession>A0ACC2SXP4</accession>
<comment type="caution">
    <text evidence="1">The sequence shown here is derived from an EMBL/GenBank/DDBJ whole genome shotgun (WGS) entry which is preliminary data.</text>
</comment>
<protein>
    <submittedName>
        <fullName evidence="1">Uncharacterized protein</fullName>
    </submittedName>
</protein>
<gene>
    <name evidence="1" type="ORF">DSO57_1005253</name>
</gene>
<keyword evidence="2" id="KW-1185">Reference proteome</keyword>
<evidence type="ECO:0000313" key="1">
    <source>
        <dbReference type="EMBL" id="KAJ9066872.1"/>
    </source>
</evidence>
<name>A0ACC2SXP4_9FUNG</name>
<dbReference type="EMBL" id="QTSX02004274">
    <property type="protein sequence ID" value="KAJ9066872.1"/>
    <property type="molecule type" value="Genomic_DNA"/>
</dbReference>